<name>A0A438NDB2_EXOME</name>
<evidence type="ECO:0000313" key="4">
    <source>
        <dbReference type="Proteomes" id="UP000288859"/>
    </source>
</evidence>
<dbReference type="PANTHER" id="PTHR34502:SF4">
    <property type="entry name" value="DUF6594 DOMAIN-CONTAINING PROTEIN"/>
    <property type="match status" value="1"/>
</dbReference>
<evidence type="ECO:0000313" key="3">
    <source>
        <dbReference type="EMBL" id="RVX73645.1"/>
    </source>
</evidence>
<feature type="transmembrane region" description="Helical" evidence="1">
    <location>
        <begin position="216"/>
        <end position="237"/>
    </location>
</feature>
<evidence type="ECO:0000256" key="1">
    <source>
        <dbReference type="SAM" id="Phobius"/>
    </source>
</evidence>
<keyword evidence="1" id="KW-0472">Membrane</keyword>
<dbReference type="OrthoDB" id="5416037at2759"/>
<organism evidence="3 4">
    <name type="scientific">Exophiala mesophila</name>
    <name type="common">Black yeast-like fungus</name>
    <dbReference type="NCBI Taxonomy" id="212818"/>
    <lineage>
        <taxon>Eukaryota</taxon>
        <taxon>Fungi</taxon>
        <taxon>Dikarya</taxon>
        <taxon>Ascomycota</taxon>
        <taxon>Pezizomycotina</taxon>
        <taxon>Eurotiomycetes</taxon>
        <taxon>Chaetothyriomycetidae</taxon>
        <taxon>Chaetothyriales</taxon>
        <taxon>Herpotrichiellaceae</taxon>
        <taxon>Exophiala</taxon>
    </lineage>
</organism>
<keyword evidence="1" id="KW-1133">Transmembrane helix</keyword>
<dbReference type="AlphaFoldDB" id="A0A438NDB2"/>
<dbReference type="InterPro" id="IPR046529">
    <property type="entry name" value="DUF6594"/>
</dbReference>
<feature type="domain" description="DUF6594" evidence="2">
    <location>
        <begin position="24"/>
        <end position="283"/>
    </location>
</feature>
<comment type="caution">
    <text evidence="3">The sequence shown here is derived from an EMBL/GenBank/DDBJ whole genome shotgun (WGS) entry which is preliminary data.</text>
</comment>
<protein>
    <recommendedName>
        <fullName evidence="2">DUF6594 domain-containing protein</fullName>
    </recommendedName>
</protein>
<feature type="transmembrane region" description="Helical" evidence="1">
    <location>
        <begin position="243"/>
        <end position="260"/>
    </location>
</feature>
<evidence type="ECO:0000259" key="2">
    <source>
        <dbReference type="Pfam" id="PF20237"/>
    </source>
</evidence>
<dbReference type="Proteomes" id="UP000288859">
    <property type="component" value="Unassembled WGS sequence"/>
</dbReference>
<dbReference type="EMBL" id="NAJM01000007">
    <property type="protein sequence ID" value="RVX73645.1"/>
    <property type="molecule type" value="Genomic_DNA"/>
</dbReference>
<proteinExistence type="predicted"/>
<accession>A0A438NDB2</accession>
<dbReference type="Pfam" id="PF20237">
    <property type="entry name" value="DUF6594"/>
    <property type="match status" value="1"/>
</dbReference>
<gene>
    <name evidence="3" type="ORF">B0A52_02535</name>
</gene>
<dbReference type="PANTHER" id="PTHR34502">
    <property type="entry name" value="DUF6594 DOMAIN-CONTAINING PROTEIN-RELATED"/>
    <property type="match status" value="1"/>
</dbReference>
<reference evidence="3 4" key="1">
    <citation type="submission" date="2017-03" db="EMBL/GenBank/DDBJ databases">
        <title>Genomes of endolithic fungi from Antarctica.</title>
        <authorList>
            <person name="Coleine C."/>
            <person name="Masonjones S."/>
            <person name="Stajich J.E."/>
        </authorList>
    </citation>
    <scope>NUCLEOTIDE SEQUENCE [LARGE SCALE GENOMIC DNA]</scope>
    <source>
        <strain evidence="3 4">CCFEE 6314</strain>
    </source>
</reference>
<feature type="transmembrane region" description="Helical" evidence="1">
    <location>
        <begin position="272"/>
        <end position="290"/>
    </location>
</feature>
<sequence>MSTASKSPRPSEEFQTKPWKYLGYPVFSQWLASDHDFFLVRRFDSLNARVILMLQWEIVLLEDKLAQMDRQRSALTFDDVHNGSFEDDDPARLALIREIYTKLKRYNDFIAQHSALKERPLSKMRDIQNLENWHNTYPGAIHPFESAFVKQRDDLINLVKIPRTPLRSFLERFDCFRWSRVFQHTPHKFKQPSSSDSTGYDPEITRHHAEDRIDGFVNAVICLCGFLMLIIPLWILLYTSSRAAQLGIITAFVALFLAIVQSVSVARPFESLAATAAYAAVLMVFMQIGSQDQ</sequence>
<keyword evidence="1" id="KW-0812">Transmembrane</keyword>